<feature type="domain" description="Putative restriction endonuclease" evidence="1">
    <location>
        <begin position="12"/>
        <end position="174"/>
    </location>
</feature>
<comment type="caution">
    <text evidence="2">The sequence shown here is derived from an EMBL/GenBank/DDBJ whole genome shotgun (WGS) entry which is preliminary data.</text>
</comment>
<dbReference type="SUPFAM" id="SSF52980">
    <property type="entry name" value="Restriction endonuclease-like"/>
    <property type="match status" value="1"/>
</dbReference>
<evidence type="ECO:0000259" key="1">
    <source>
        <dbReference type="Pfam" id="PF05685"/>
    </source>
</evidence>
<dbReference type="Proteomes" id="UP000249467">
    <property type="component" value="Unassembled WGS sequence"/>
</dbReference>
<evidence type="ECO:0000313" key="3">
    <source>
        <dbReference type="Proteomes" id="UP000249467"/>
    </source>
</evidence>
<dbReference type="InterPro" id="IPR012296">
    <property type="entry name" value="Nuclease_put_TT1808"/>
</dbReference>
<gene>
    <name evidence="2" type="ORF">DCF19_02420</name>
</gene>
<dbReference type="EMBL" id="QBML01000002">
    <property type="protein sequence ID" value="PZO44618.1"/>
    <property type="molecule type" value="Genomic_DNA"/>
</dbReference>
<organism evidence="2 3">
    <name type="scientific">Pseudanabaena frigida</name>
    <dbReference type="NCBI Taxonomy" id="945775"/>
    <lineage>
        <taxon>Bacteria</taxon>
        <taxon>Bacillati</taxon>
        <taxon>Cyanobacteriota</taxon>
        <taxon>Cyanophyceae</taxon>
        <taxon>Pseudanabaenales</taxon>
        <taxon>Pseudanabaenaceae</taxon>
        <taxon>Pseudanabaena</taxon>
    </lineage>
</organism>
<dbReference type="AlphaFoldDB" id="A0A2W4YNT4"/>
<dbReference type="CDD" id="cd06260">
    <property type="entry name" value="DUF820-like"/>
    <property type="match status" value="1"/>
</dbReference>
<protein>
    <recommendedName>
        <fullName evidence="1">Putative restriction endonuclease domain-containing protein</fullName>
    </recommendedName>
</protein>
<dbReference type="Gene3D" id="3.90.1570.10">
    <property type="entry name" value="tt1808, chain A"/>
    <property type="match status" value="1"/>
</dbReference>
<dbReference type="Pfam" id="PF05685">
    <property type="entry name" value="Uma2"/>
    <property type="match status" value="1"/>
</dbReference>
<name>A0A2W4YNT4_9CYAN</name>
<reference evidence="2 3" key="2">
    <citation type="submission" date="2018-06" db="EMBL/GenBank/DDBJ databases">
        <title>Metagenomic assembly of (sub)arctic Cyanobacteria and their associated microbiome from non-axenic cultures.</title>
        <authorList>
            <person name="Baurain D."/>
        </authorList>
    </citation>
    <scope>NUCLEOTIDE SEQUENCE [LARGE SCALE GENOMIC DNA]</scope>
    <source>
        <strain evidence="2">ULC066bin1</strain>
    </source>
</reference>
<evidence type="ECO:0000313" key="2">
    <source>
        <dbReference type="EMBL" id="PZO44618.1"/>
    </source>
</evidence>
<accession>A0A2W4YNT4</accession>
<dbReference type="InterPro" id="IPR008538">
    <property type="entry name" value="Uma2"/>
</dbReference>
<reference evidence="2 3" key="1">
    <citation type="submission" date="2018-04" db="EMBL/GenBank/DDBJ databases">
        <authorList>
            <person name="Go L.Y."/>
            <person name="Mitchell J.A."/>
        </authorList>
    </citation>
    <scope>NUCLEOTIDE SEQUENCE [LARGE SCALE GENOMIC DNA]</scope>
    <source>
        <strain evidence="2">ULC066bin1</strain>
    </source>
</reference>
<dbReference type="PANTHER" id="PTHR36558:SF1">
    <property type="entry name" value="RESTRICTION ENDONUCLEASE DOMAIN-CONTAINING PROTEIN-RELATED"/>
    <property type="match status" value="1"/>
</dbReference>
<dbReference type="PANTHER" id="PTHR36558">
    <property type="entry name" value="GLR1098 PROTEIN"/>
    <property type="match status" value="1"/>
</dbReference>
<proteinExistence type="predicted"/>
<sequence length="190" mass="22081">MVLAATKRYTTSEYLALEEKAEFKSEFINGEIIQMAGASANHNILTGKFHALLLLALEDLEYSVFMSDMRLWMPEYNRYTYPDVIVVAGEPVFVDQSEMEVTNPYLIVEILSSSTQAYDHDSKFRQYRSIPSFQEYVLVYQNGYEVDHYVKESEDRWVLMTHKGKDAVIKLASMQLDISLRDLYKRVKFG</sequence>
<dbReference type="InterPro" id="IPR011335">
    <property type="entry name" value="Restrct_endonuc-II-like"/>
</dbReference>